<keyword evidence="4" id="KW-1185">Reference proteome</keyword>
<evidence type="ECO:0008006" key="5">
    <source>
        <dbReference type="Google" id="ProtNLM"/>
    </source>
</evidence>
<comment type="caution">
    <text evidence="1">The sequence shown here is derived from an EMBL/GenBank/DDBJ whole genome shotgun (WGS) entry which is preliminary data.</text>
</comment>
<dbReference type="STRING" id="930.GCA_002079865_00064"/>
<dbReference type="OrthoDB" id="7992122at2"/>
<evidence type="ECO:0000313" key="3">
    <source>
        <dbReference type="Proteomes" id="UP000094893"/>
    </source>
</evidence>
<dbReference type="Pfam" id="PF16932">
    <property type="entry name" value="T4SS_TraI"/>
    <property type="match status" value="1"/>
</dbReference>
<protein>
    <recommendedName>
        <fullName evidence="5">Type IV secretion system protein DotC</fullName>
    </recommendedName>
</protein>
<dbReference type="EMBL" id="LWRY01000152">
    <property type="protein sequence ID" value="OCX70867.1"/>
    <property type="molecule type" value="Genomic_DNA"/>
</dbReference>
<accession>A0A1C2ISC3</accession>
<gene>
    <name evidence="1" type="ORF">A6M23_12990</name>
    <name evidence="2" type="ORF">A6P07_13095</name>
</gene>
<evidence type="ECO:0000313" key="1">
    <source>
        <dbReference type="EMBL" id="OCX70867.1"/>
    </source>
</evidence>
<dbReference type="RefSeq" id="WP_024893672.1">
    <property type="nucleotide sequence ID" value="NZ_JAAOMO010000052.1"/>
</dbReference>
<name>A0A1C2ISC3_ACITH</name>
<sequence length="280" mass="31991">MQHVEPVSIVRSIEQLSASDRPAVVRKLAGLQERSMRKEALSLGAQAGLYVQGKKLDAWLVTRAAQLDKTYDFRRLVYPASLHVQDRLTGTSLLPPIVEFSHDFTRLEGPDTLHVSRSFYRISQQARFSTVVPNWREYLIQGWPRPDIQAVPRVLLPDDAAERKVWIEAVQRGFMLGKAQAITNFRTSLARLQRDFLGMVLYRKLEMQGKISAPILAHANQGNVVSAQGRDLRIHSEDLRITRLPAWHPNQYWPGTAWKSPEYRTRADLKGHPERTRAAQ</sequence>
<evidence type="ECO:0000313" key="2">
    <source>
        <dbReference type="EMBL" id="OCX70937.1"/>
    </source>
</evidence>
<dbReference type="Proteomes" id="UP000094893">
    <property type="component" value="Unassembled WGS sequence"/>
</dbReference>
<organism evidence="1 4">
    <name type="scientific">Acidithiobacillus thiooxidans</name>
    <name type="common">Thiobacillus thiooxidans</name>
    <dbReference type="NCBI Taxonomy" id="930"/>
    <lineage>
        <taxon>Bacteria</taxon>
        <taxon>Pseudomonadati</taxon>
        <taxon>Pseudomonadota</taxon>
        <taxon>Acidithiobacillia</taxon>
        <taxon>Acidithiobacillales</taxon>
        <taxon>Acidithiobacillaceae</taxon>
        <taxon>Acidithiobacillus</taxon>
    </lineage>
</organism>
<dbReference type="AlphaFoldDB" id="A0A1C2ISC3"/>
<evidence type="ECO:0000313" key="4">
    <source>
        <dbReference type="Proteomes" id="UP000095008"/>
    </source>
</evidence>
<reference evidence="1 3" key="1">
    <citation type="journal article" date="2016" name="Int. J. Mol. Sci.">
        <title>Comparative genomics of the extreme acidophile Acidithiobacillus thiooxidans reveals intraspecific divergence and niche adaptation.</title>
        <authorList>
            <person name="Zhang X."/>
            <person name="Feng X."/>
            <person name="Tao J."/>
            <person name="Ma L."/>
            <person name="Xiao Y."/>
            <person name="Liang Y."/>
            <person name="Liu X."/>
            <person name="Yin H."/>
        </authorList>
    </citation>
    <scope>NUCLEOTIDE SEQUENCE [LARGE SCALE GENOMIC DNA]</scope>
    <source>
        <strain evidence="2 3">A02</strain>
        <strain evidence="1">DXS-W</strain>
    </source>
</reference>
<proteinExistence type="predicted"/>
<dbReference type="EMBL" id="LWSA01000185">
    <property type="protein sequence ID" value="OCX70937.1"/>
    <property type="molecule type" value="Genomic_DNA"/>
</dbReference>
<dbReference type="InterPro" id="IPR031618">
    <property type="entry name" value="T4SS_TraI"/>
</dbReference>
<dbReference type="Proteomes" id="UP000095008">
    <property type="component" value="Unassembled WGS sequence"/>
</dbReference>